<proteinExistence type="predicted"/>
<protein>
    <submittedName>
        <fullName evidence="2">Uncharacterized protein</fullName>
    </submittedName>
</protein>
<dbReference type="Proteomes" id="UP001515480">
    <property type="component" value="Unassembled WGS sequence"/>
</dbReference>
<name>A0AB34JX33_PRYPA</name>
<dbReference type="AlphaFoldDB" id="A0AB34JX33"/>
<evidence type="ECO:0000313" key="3">
    <source>
        <dbReference type="Proteomes" id="UP001515480"/>
    </source>
</evidence>
<evidence type="ECO:0000313" key="2">
    <source>
        <dbReference type="EMBL" id="KAL1526470.1"/>
    </source>
</evidence>
<feature type="signal peptide" evidence="1">
    <location>
        <begin position="1"/>
        <end position="19"/>
    </location>
</feature>
<gene>
    <name evidence="2" type="ORF">AB1Y20_015180</name>
</gene>
<evidence type="ECO:0000256" key="1">
    <source>
        <dbReference type="SAM" id="SignalP"/>
    </source>
</evidence>
<dbReference type="EMBL" id="JBGBPQ010000003">
    <property type="protein sequence ID" value="KAL1526470.1"/>
    <property type="molecule type" value="Genomic_DNA"/>
</dbReference>
<accession>A0AB34JX33</accession>
<organism evidence="2 3">
    <name type="scientific">Prymnesium parvum</name>
    <name type="common">Toxic golden alga</name>
    <dbReference type="NCBI Taxonomy" id="97485"/>
    <lineage>
        <taxon>Eukaryota</taxon>
        <taxon>Haptista</taxon>
        <taxon>Haptophyta</taxon>
        <taxon>Prymnesiophyceae</taxon>
        <taxon>Prymnesiales</taxon>
        <taxon>Prymnesiaceae</taxon>
        <taxon>Prymnesium</taxon>
    </lineage>
</organism>
<sequence length="291" mass="31758">MRVFLLLASISSVAPSTSALLPEPSELADATLPDLIATLNSRFTSEEGLIVRTLGNKNDQAGMTYENVMTEECAKETRNFEDIDGFLVSASWLRHDLPIQVYELSSVAHGVILASSVHRGCSWPRDSASCHEPSAFEQCNATRVDEYIHAQFHQLNSHTDLHQCGELVKNVTPCCTTEWSWMAQAKRAMIMDTANCTQYAGLTHNEVRVNISFPAVEAVFYIASQSPDSEEVVMKQCKKARNGSLALATGANSSKPLAVVQMTVPFKLSSTGSGPLRQPLPPKPLFEAPAC</sequence>
<feature type="chain" id="PRO_5044334159" evidence="1">
    <location>
        <begin position="20"/>
        <end position="291"/>
    </location>
</feature>
<reference evidence="2 3" key="1">
    <citation type="journal article" date="2024" name="Science">
        <title>Giant polyketide synthase enzymes in the biosynthesis of giant marine polyether toxins.</title>
        <authorList>
            <person name="Fallon T.R."/>
            <person name="Shende V.V."/>
            <person name="Wierzbicki I.H."/>
            <person name="Pendleton A.L."/>
            <person name="Watervoot N.F."/>
            <person name="Auber R.P."/>
            <person name="Gonzalez D.J."/>
            <person name="Wisecaver J.H."/>
            <person name="Moore B.S."/>
        </authorList>
    </citation>
    <scope>NUCLEOTIDE SEQUENCE [LARGE SCALE GENOMIC DNA]</scope>
    <source>
        <strain evidence="2 3">12B1</strain>
    </source>
</reference>
<keyword evidence="3" id="KW-1185">Reference proteome</keyword>
<keyword evidence="1" id="KW-0732">Signal</keyword>
<comment type="caution">
    <text evidence="2">The sequence shown here is derived from an EMBL/GenBank/DDBJ whole genome shotgun (WGS) entry which is preliminary data.</text>
</comment>